<accession>A0AAD1VVJ9</accession>
<keyword evidence="2" id="KW-0732">Signal</keyword>
<dbReference type="PANTHER" id="PTHR28557">
    <property type="entry name" value="PROTEIN SLX4IP"/>
    <property type="match status" value="1"/>
</dbReference>
<reference evidence="3" key="1">
    <citation type="submission" date="2022-03" db="EMBL/GenBank/DDBJ databases">
        <authorList>
            <person name="Alioto T."/>
            <person name="Alioto T."/>
            <person name="Gomez Garrido J."/>
        </authorList>
    </citation>
    <scope>NUCLEOTIDE SEQUENCE</scope>
</reference>
<feature type="chain" id="PRO_5042171046" description="Protein SLX4IP" evidence="2">
    <location>
        <begin position="28"/>
        <end position="627"/>
    </location>
</feature>
<feature type="compositionally biased region" description="Basic residues" evidence="1">
    <location>
        <begin position="616"/>
        <end position="627"/>
    </location>
</feature>
<dbReference type="InterPro" id="IPR031479">
    <property type="entry name" value="SLX4IP"/>
</dbReference>
<feature type="signal peptide" evidence="2">
    <location>
        <begin position="1"/>
        <end position="27"/>
    </location>
</feature>
<organism evidence="3 4">
    <name type="scientific">Pelobates cultripes</name>
    <name type="common">Western spadefoot toad</name>
    <dbReference type="NCBI Taxonomy" id="61616"/>
    <lineage>
        <taxon>Eukaryota</taxon>
        <taxon>Metazoa</taxon>
        <taxon>Chordata</taxon>
        <taxon>Craniata</taxon>
        <taxon>Vertebrata</taxon>
        <taxon>Euteleostomi</taxon>
        <taxon>Amphibia</taxon>
        <taxon>Batrachia</taxon>
        <taxon>Anura</taxon>
        <taxon>Pelobatoidea</taxon>
        <taxon>Pelobatidae</taxon>
        <taxon>Pelobates</taxon>
    </lineage>
</organism>
<feature type="compositionally biased region" description="Basic and acidic residues" evidence="1">
    <location>
        <begin position="603"/>
        <end position="615"/>
    </location>
</feature>
<evidence type="ECO:0000256" key="1">
    <source>
        <dbReference type="SAM" id="MobiDB-lite"/>
    </source>
</evidence>
<dbReference type="AlphaFoldDB" id="A0AAD1VVJ9"/>
<name>A0AAD1VVJ9_PELCU</name>
<keyword evidence="4" id="KW-1185">Reference proteome</keyword>
<evidence type="ECO:0000313" key="3">
    <source>
        <dbReference type="EMBL" id="CAH2255482.1"/>
    </source>
</evidence>
<dbReference type="Pfam" id="PF15744">
    <property type="entry name" value="UPF0492"/>
    <property type="match status" value="1"/>
</dbReference>
<gene>
    <name evidence="3" type="ORF">PECUL_23A032078</name>
</gene>
<sequence length="627" mass="69929">MCASTNLLAGLTIRLFVLMSNKLVIKCGNFAVLVDLHVLPQGTSKDTSWFSVQEKEEVCLLLKDTIESRVRQHIESHKQQAPLKSKEYTQSNPLFLKGNRLRIAAYFIKRWVRLRCVVKQQYRELHVFPDRFVVCASQLQTESSVQISNNTEAESLSKNCSSGTSHYFTERRGNETSSVSSITPKKQVALKNIIKKTDSIKDNHYEGESSTDRQIFPCLRIADKGNEDKKDQTMTKAQSEATCRSVKEPTHCIITTEKTLTLPLPEVENYVNHRLPCETSSQQKQTLVSVMQQKKRRHSSEGTPNTRKRADLRNDTFVSQNVNNDFSEIHKSLEDISLTSKTVCFSNISANTLTIGNTAVTRKLSEHTVTGKLPEWAETGKLLGQTVTGKLPVETVTGKLPEWAETGKLPERAVTGKLPEWAETEKLLGQTLTGKLPGQTETRKLLEQTVTRKLLEQTVTGKLPEQAETVKLPEQTVIGKLPEQTVTVNVSEKILTAKLQAQTVASKLLKEKVTGTLLELIATGELPEPTVTSKPSEHIATSKPPEQSVTGKLPGQTAAGKEWEQTVSVKPPEQTVTGRCCSMESNQQPTRSLSSDIPTRPNSRKDIKKCTEFPSKKHKLQRPKKGQ</sequence>
<feature type="compositionally biased region" description="Polar residues" evidence="1">
    <location>
        <begin position="583"/>
        <end position="601"/>
    </location>
</feature>
<evidence type="ECO:0008006" key="5">
    <source>
        <dbReference type="Google" id="ProtNLM"/>
    </source>
</evidence>
<dbReference type="EMBL" id="OW240913">
    <property type="protein sequence ID" value="CAH2255482.1"/>
    <property type="molecule type" value="Genomic_DNA"/>
</dbReference>
<protein>
    <recommendedName>
        <fullName evidence="5">Protein SLX4IP</fullName>
    </recommendedName>
</protein>
<proteinExistence type="predicted"/>
<dbReference type="PANTHER" id="PTHR28557:SF1">
    <property type="entry name" value="PROTEIN SLX4IP"/>
    <property type="match status" value="1"/>
</dbReference>
<feature type="region of interest" description="Disordered" evidence="1">
    <location>
        <begin position="527"/>
        <end position="627"/>
    </location>
</feature>
<evidence type="ECO:0000256" key="2">
    <source>
        <dbReference type="SAM" id="SignalP"/>
    </source>
</evidence>
<dbReference type="Proteomes" id="UP001295444">
    <property type="component" value="Chromosome 02"/>
</dbReference>
<evidence type="ECO:0000313" key="4">
    <source>
        <dbReference type="Proteomes" id="UP001295444"/>
    </source>
</evidence>